<feature type="compositionally biased region" description="Polar residues" evidence="3">
    <location>
        <begin position="39"/>
        <end position="52"/>
    </location>
</feature>
<protein>
    <recommendedName>
        <fullName evidence="4">Rad60/SUMO-like domain-containing protein</fullName>
    </recommendedName>
</protein>
<dbReference type="EMBL" id="CAXLJM020000053">
    <property type="protein sequence ID" value="CAL8116819.1"/>
    <property type="molecule type" value="Genomic_DNA"/>
</dbReference>
<dbReference type="Pfam" id="PF11976">
    <property type="entry name" value="Rad60-SLD"/>
    <property type="match status" value="1"/>
</dbReference>
<proteinExistence type="predicted"/>
<feature type="region of interest" description="Disordered" evidence="3">
    <location>
        <begin position="112"/>
        <end position="160"/>
    </location>
</feature>
<gene>
    <name evidence="5" type="ORF">ODALV1_LOCUS17415</name>
</gene>
<dbReference type="InterPro" id="IPR052324">
    <property type="entry name" value="NFATC2-Int_DNA_Repair"/>
</dbReference>
<feature type="region of interest" description="Disordered" evidence="3">
    <location>
        <begin position="179"/>
        <end position="204"/>
    </location>
</feature>
<feature type="domain" description="Rad60/SUMO-like" evidence="4">
    <location>
        <begin position="364"/>
        <end position="434"/>
    </location>
</feature>
<dbReference type="InterPro" id="IPR029071">
    <property type="entry name" value="Ubiquitin-like_domsf"/>
</dbReference>
<feature type="region of interest" description="Disordered" evidence="3">
    <location>
        <begin position="39"/>
        <end position="92"/>
    </location>
</feature>
<evidence type="ECO:0000256" key="3">
    <source>
        <dbReference type="SAM" id="MobiDB-lite"/>
    </source>
</evidence>
<evidence type="ECO:0000256" key="1">
    <source>
        <dbReference type="ARBA" id="ARBA00004123"/>
    </source>
</evidence>
<keyword evidence="2" id="KW-0539">Nucleus</keyword>
<evidence type="ECO:0000313" key="5">
    <source>
        <dbReference type="EMBL" id="CAL8116819.1"/>
    </source>
</evidence>
<dbReference type="PANTHER" id="PTHR47187">
    <property type="entry name" value="NFATC2-INTERACTING PROTEIN"/>
    <property type="match status" value="1"/>
</dbReference>
<dbReference type="Gene3D" id="3.10.20.90">
    <property type="entry name" value="Phosphatidylinositol 3-kinase Catalytic Subunit, Chain A, domain 1"/>
    <property type="match status" value="1"/>
</dbReference>
<evidence type="ECO:0000313" key="6">
    <source>
        <dbReference type="Proteomes" id="UP001642540"/>
    </source>
</evidence>
<keyword evidence="6" id="KW-1185">Reference proteome</keyword>
<accession>A0ABP1R592</accession>
<sequence length="437" mass="47441">MANTFESDDDDDFYTPSVADFSNMFSSIQQQVRKEAASSCLQSKPISNTNRITTAKSSSKLLKKTKLDDAPKTKSSTSLSPNTFKKEGAEAAGVSDDLHDLIAQANKIIVEAPPAPSSSSQNGMAESKYASKRKIPSSSSAVSKPKKAHSSTPSTAKAAPMTVDSMISSSISAAVAAAASASSKRRGRPPKSKGGGGTASTSSFTSALDLGTVVQNGKRRSTRKDKKRVPEVLSLVVSSDEDEEVVEGVDVSLNFAQNESLMDEVEENVVENMYTVRINWKDEILRFTVPNGTKVSKIRMDIADTVSVRADNLVVLEGEGREVSDNTLVQNLPFGILDVFERKPIFVTNNNNSKSKKVDPDCIQVKVQGCGGYRERLIVFIKKTTHIKQLIDDFVEKYGYHDKHFKLVFDGDTVDLSETAESLDLDGGEMFDIVEVK</sequence>
<dbReference type="PANTHER" id="PTHR47187:SF1">
    <property type="entry name" value="NFATC2-INTERACTING PROTEIN"/>
    <property type="match status" value="1"/>
</dbReference>
<dbReference type="Proteomes" id="UP001642540">
    <property type="component" value="Unassembled WGS sequence"/>
</dbReference>
<organism evidence="5 6">
    <name type="scientific">Orchesella dallaii</name>
    <dbReference type="NCBI Taxonomy" id="48710"/>
    <lineage>
        <taxon>Eukaryota</taxon>
        <taxon>Metazoa</taxon>
        <taxon>Ecdysozoa</taxon>
        <taxon>Arthropoda</taxon>
        <taxon>Hexapoda</taxon>
        <taxon>Collembola</taxon>
        <taxon>Entomobryomorpha</taxon>
        <taxon>Entomobryoidea</taxon>
        <taxon>Orchesellidae</taxon>
        <taxon>Orchesellinae</taxon>
        <taxon>Orchesella</taxon>
    </lineage>
</organism>
<dbReference type="CDD" id="cd01763">
    <property type="entry name" value="Ubl_SUMO_like"/>
    <property type="match status" value="1"/>
</dbReference>
<reference evidence="5 6" key="1">
    <citation type="submission" date="2024-08" db="EMBL/GenBank/DDBJ databases">
        <authorList>
            <person name="Cucini C."/>
            <person name="Frati F."/>
        </authorList>
    </citation>
    <scope>NUCLEOTIDE SEQUENCE [LARGE SCALE GENOMIC DNA]</scope>
</reference>
<dbReference type="SUPFAM" id="SSF54236">
    <property type="entry name" value="Ubiquitin-like"/>
    <property type="match status" value="1"/>
</dbReference>
<comment type="caution">
    <text evidence="5">The sequence shown here is derived from an EMBL/GenBank/DDBJ whole genome shotgun (WGS) entry which is preliminary data.</text>
</comment>
<evidence type="ECO:0000256" key="2">
    <source>
        <dbReference type="ARBA" id="ARBA00023242"/>
    </source>
</evidence>
<name>A0ABP1R592_9HEXA</name>
<evidence type="ECO:0000259" key="4">
    <source>
        <dbReference type="Pfam" id="PF11976"/>
    </source>
</evidence>
<comment type="subcellular location">
    <subcellularLocation>
        <location evidence="1">Nucleus</location>
    </subcellularLocation>
</comment>
<dbReference type="InterPro" id="IPR022617">
    <property type="entry name" value="Rad60/SUMO-like_dom"/>
</dbReference>